<gene>
    <name evidence="3" type="ORF">BJEO58_02579</name>
</gene>
<protein>
    <recommendedName>
        <fullName evidence="5">PH domain-containing protein</fullName>
    </recommendedName>
</protein>
<feature type="transmembrane region" description="Helical" evidence="2">
    <location>
        <begin position="6"/>
        <end position="39"/>
    </location>
</feature>
<keyword evidence="2" id="KW-0472">Membrane</keyword>
<dbReference type="Proteomes" id="UP000234462">
    <property type="component" value="Unassembled WGS sequence"/>
</dbReference>
<feature type="region of interest" description="Disordered" evidence="1">
    <location>
        <begin position="101"/>
        <end position="121"/>
    </location>
</feature>
<accession>A0A2H1L7V1</accession>
<evidence type="ECO:0000313" key="3">
    <source>
        <dbReference type="EMBL" id="SMY12971.1"/>
    </source>
</evidence>
<feature type="transmembrane region" description="Helical" evidence="2">
    <location>
        <begin position="155"/>
        <end position="173"/>
    </location>
</feature>
<evidence type="ECO:0000313" key="4">
    <source>
        <dbReference type="Proteomes" id="UP000234462"/>
    </source>
</evidence>
<name>A0A2H1L7V1_9MICO</name>
<sequence length="178" mass="19341">MIGAAVVVAVLIVLQVPATAAVSMLGLPVFISVLAWACYLRPRATLRPDGVLVVNILRTYDVPFSRIVDIDRRLGVTLETDSGQRIGVWALPDSGRRARRERLSRGADDGMSHDADDERTPSEIERLDAAQRIWLQADSPARAGGSADVVTRVRALPVVLCGLTAVWALWGLWFSTAL</sequence>
<dbReference type="EMBL" id="FXZM01000014">
    <property type="protein sequence ID" value="SMY12971.1"/>
    <property type="molecule type" value="Genomic_DNA"/>
</dbReference>
<evidence type="ECO:0000256" key="2">
    <source>
        <dbReference type="SAM" id="Phobius"/>
    </source>
</evidence>
<organism evidence="3 4">
    <name type="scientific">Brevibacterium jeotgali</name>
    <dbReference type="NCBI Taxonomy" id="1262550"/>
    <lineage>
        <taxon>Bacteria</taxon>
        <taxon>Bacillati</taxon>
        <taxon>Actinomycetota</taxon>
        <taxon>Actinomycetes</taxon>
        <taxon>Micrococcales</taxon>
        <taxon>Brevibacteriaceae</taxon>
        <taxon>Brevibacterium</taxon>
    </lineage>
</organism>
<evidence type="ECO:0000256" key="1">
    <source>
        <dbReference type="SAM" id="MobiDB-lite"/>
    </source>
</evidence>
<reference evidence="4" key="1">
    <citation type="submission" date="2017-03" db="EMBL/GenBank/DDBJ databases">
        <authorList>
            <person name="Monnet C."/>
        </authorList>
    </citation>
    <scope>NUCLEOTIDE SEQUENCE [LARGE SCALE GENOMIC DNA]</scope>
    <source>
        <strain evidence="4">SJ5-8</strain>
    </source>
</reference>
<evidence type="ECO:0008006" key="5">
    <source>
        <dbReference type="Google" id="ProtNLM"/>
    </source>
</evidence>
<keyword evidence="2" id="KW-1133">Transmembrane helix</keyword>
<proteinExistence type="predicted"/>
<keyword evidence="2" id="KW-0812">Transmembrane</keyword>
<dbReference type="AlphaFoldDB" id="A0A2H1L7V1"/>
<keyword evidence="4" id="KW-1185">Reference proteome</keyword>